<evidence type="ECO:0000313" key="1">
    <source>
        <dbReference type="EMBL" id="PRP74826.1"/>
    </source>
</evidence>
<dbReference type="AlphaFoldDB" id="A0A2P6MT04"/>
<evidence type="ECO:0000313" key="2">
    <source>
        <dbReference type="Proteomes" id="UP000241769"/>
    </source>
</evidence>
<protein>
    <submittedName>
        <fullName evidence="1">Uncharacterized protein</fullName>
    </submittedName>
</protein>
<sequence>MTVSGCFEEPPPPVRVDPSLFSFYSLYSRRGVLRGSTGLSGSSSHSGGPGCRFSCGHVTLENLNQYQISNIFVVANIILLDVPTQLPNNSWRDLRADCKNNWVNKEEKMKQRHKMGYLLGLSGIGKSTMLSVIKEQLIIAASQDQKYAYDSSFLNSLKNAVEVYIDLSNGSGPNGDDMSIVFASRLFVSLSEGSSWGRRRTPIPASKFTPRVVWELLGKAIQATGRDGWTAVIIAVDESQWVTDSVRSLNSFAGSIFSLMTSDEVEVGRLGQSIAVQHKTYIIPVLAGTVNSSQMKQYNEISSFQTESIPLPLISPEDAITAAWRH</sequence>
<keyword evidence="2" id="KW-1185">Reference proteome</keyword>
<dbReference type="Proteomes" id="UP000241769">
    <property type="component" value="Unassembled WGS sequence"/>
</dbReference>
<organism evidence="1 2">
    <name type="scientific">Planoprotostelium fungivorum</name>
    <dbReference type="NCBI Taxonomy" id="1890364"/>
    <lineage>
        <taxon>Eukaryota</taxon>
        <taxon>Amoebozoa</taxon>
        <taxon>Evosea</taxon>
        <taxon>Variosea</taxon>
        <taxon>Cavosteliida</taxon>
        <taxon>Cavosteliaceae</taxon>
        <taxon>Planoprotostelium</taxon>
    </lineage>
</organism>
<accession>A0A2P6MT04</accession>
<dbReference type="EMBL" id="MDYQ01000439">
    <property type="protein sequence ID" value="PRP74826.1"/>
    <property type="molecule type" value="Genomic_DNA"/>
</dbReference>
<name>A0A2P6MT04_9EUKA</name>
<reference evidence="1 2" key="1">
    <citation type="journal article" date="2018" name="Genome Biol. Evol.">
        <title>Multiple Roots of Fruiting Body Formation in Amoebozoa.</title>
        <authorList>
            <person name="Hillmann F."/>
            <person name="Forbes G."/>
            <person name="Novohradska S."/>
            <person name="Ferling I."/>
            <person name="Riege K."/>
            <person name="Groth M."/>
            <person name="Westermann M."/>
            <person name="Marz M."/>
            <person name="Spaller T."/>
            <person name="Winckler T."/>
            <person name="Schaap P."/>
            <person name="Glockner G."/>
        </authorList>
    </citation>
    <scope>NUCLEOTIDE SEQUENCE [LARGE SCALE GENOMIC DNA]</scope>
    <source>
        <strain evidence="1 2">Jena</strain>
    </source>
</reference>
<comment type="caution">
    <text evidence="1">The sequence shown here is derived from an EMBL/GenBank/DDBJ whole genome shotgun (WGS) entry which is preliminary data.</text>
</comment>
<gene>
    <name evidence="1" type="ORF">PROFUN_09526</name>
</gene>
<proteinExistence type="predicted"/>
<dbReference type="InParanoid" id="A0A2P6MT04"/>